<dbReference type="EMBL" id="WXEY01000003">
    <property type="protein sequence ID" value="MZP28894.1"/>
    <property type="molecule type" value="Genomic_DNA"/>
</dbReference>
<sequence length="485" mass="55045">MSRTGARAGKSPLRPVEAGDKVCFAVDDSSAVRLPADFLLRGGAPRDPQPMTARLAHQFVRINQGLLRNFGISADVGYDGGEVELRLQTGSRVGAIPLLSPTSGKPDYGLVVQPRFDWPGIGPMLARMGWRVIPEPLRLPMLPRSDRKVPPWVLSTMVLFRIRAMLERLQRRFTIGEAELTAPRGTVDWGRYARTKVPTGRWLEVPCRFPDLRDDAALLGALHFTLRRQLASLESQRATGTVVLPLIALCQCLLDRVRHVPPRRPTDRDRLLWLRAPLQTEVFRDGLRAMEWTIDERGLAGLAEHTGLPWVMSMDAFFEAWCEYVVTELARYYGGRVRAGRLRETVTPLLWEPPFTGSQRFLMPDLVLERDDETIIIDAKYKSHWEELNQERWFDLETTVRERHRNDLLQVLAYTTSYTTKRVTACLLYPCRKATWDSLRQRGRLVHQAGLHAGVREVRLLLAAVPFDAEVDGVVGEIGRAVIQH</sequence>
<dbReference type="Proteomes" id="UP000463470">
    <property type="component" value="Unassembled WGS sequence"/>
</dbReference>
<dbReference type="Pfam" id="PF10117">
    <property type="entry name" value="McrBC"/>
    <property type="match status" value="1"/>
</dbReference>
<dbReference type="AlphaFoldDB" id="A0A845L246"/>
<proteinExistence type="predicted"/>
<reference evidence="1 2" key="1">
    <citation type="submission" date="2020-01" db="EMBL/GenBank/DDBJ databases">
        <title>Whole-genome sequence of Heliobacterium undosum DSM 13378.</title>
        <authorList>
            <person name="Kyndt J.A."/>
            <person name="Meyer T.E."/>
        </authorList>
    </citation>
    <scope>NUCLEOTIDE SEQUENCE [LARGE SCALE GENOMIC DNA]</scope>
    <source>
        <strain evidence="1 2">DSM 13378</strain>
    </source>
</reference>
<evidence type="ECO:0008006" key="3">
    <source>
        <dbReference type="Google" id="ProtNLM"/>
    </source>
</evidence>
<comment type="caution">
    <text evidence="1">The sequence shown here is derived from an EMBL/GenBank/DDBJ whole genome shotgun (WGS) entry which is preliminary data.</text>
</comment>
<dbReference type="RefSeq" id="WP_161255277.1">
    <property type="nucleotide sequence ID" value="NZ_WXEY01000003.1"/>
</dbReference>
<gene>
    <name evidence="1" type="ORF">GTO91_04115</name>
</gene>
<name>A0A845L246_9FIRM</name>
<protein>
    <recommendedName>
        <fullName evidence="3">McrBC 5-methylcytosine restriction system component</fullName>
    </recommendedName>
</protein>
<organism evidence="1 2">
    <name type="scientific">Heliomicrobium undosum</name>
    <dbReference type="NCBI Taxonomy" id="121734"/>
    <lineage>
        <taxon>Bacteria</taxon>
        <taxon>Bacillati</taxon>
        <taxon>Bacillota</taxon>
        <taxon>Clostridia</taxon>
        <taxon>Eubacteriales</taxon>
        <taxon>Heliobacteriaceae</taxon>
        <taxon>Heliomicrobium</taxon>
    </lineage>
</organism>
<accession>A0A845L246</accession>
<evidence type="ECO:0000313" key="1">
    <source>
        <dbReference type="EMBL" id="MZP28894.1"/>
    </source>
</evidence>
<evidence type="ECO:0000313" key="2">
    <source>
        <dbReference type="Proteomes" id="UP000463470"/>
    </source>
</evidence>
<dbReference type="InterPro" id="IPR019292">
    <property type="entry name" value="McrC"/>
</dbReference>
<keyword evidence="2" id="KW-1185">Reference proteome</keyword>
<dbReference type="OrthoDB" id="1802855at2"/>